<keyword evidence="2" id="KW-1185">Reference proteome</keyword>
<organism evidence="1 2">
    <name type="scientific">Cirrhinus molitorella</name>
    <name type="common">mud carp</name>
    <dbReference type="NCBI Taxonomy" id="172907"/>
    <lineage>
        <taxon>Eukaryota</taxon>
        <taxon>Metazoa</taxon>
        <taxon>Chordata</taxon>
        <taxon>Craniata</taxon>
        <taxon>Vertebrata</taxon>
        <taxon>Euteleostomi</taxon>
        <taxon>Actinopterygii</taxon>
        <taxon>Neopterygii</taxon>
        <taxon>Teleostei</taxon>
        <taxon>Ostariophysi</taxon>
        <taxon>Cypriniformes</taxon>
        <taxon>Cyprinidae</taxon>
        <taxon>Labeoninae</taxon>
        <taxon>Labeonini</taxon>
        <taxon>Cirrhinus</taxon>
    </lineage>
</organism>
<dbReference type="Proteomes" id="UP001558613">
    <property type="component" value="Unassembled WGS sequence"/>
</dbReference>
<reference evidence="1 2" key="1">
    <citation type="submission" date="2023-09" db="EMBL/GenBank/DDBJ databases">
        <authorList>
            <person name="Wang M."/>
        </authorList>
    </citation>
    <scope>NUCLEOTIDE SEQUENCE [LARGE SCALE GENOMIC DNA]</scope>
    <source>
        <strain evidence="1">GT-2023</strain>
        <tissue evidence="1">Liver</tissue>
    </source>
</reference>
<evidence type="ECO:0000313" key="1">
    <source>
        <dbReference type="EMBL" id="KAL1278964.1"/>
    </source>
</evidence>
<dbReference type="EMBL" id="JAYMGO010000003">
    <property type="protein sequence ID" value="KAL1278964.1"/>
    <property type="molecule type" value="Genomic_DNA"/>
</dbReference>
<name>A0ABR3NPW8_9TELE</name>
<gene>
    <name evidence="1" type="ORF">QQF64_025637</name>
</gene>
<accession>A0ABR3NPW8</accession>
<proteinExistence type="predicted"/>
<protein>
    <submittedName>
        <fullName evidence="1">Uncharacterized protein</fullName>
    </submittedName>
</protein>
<comment type="caution">
    <text evidence="1">The sequence shown here is derived from an EMBL/GenBank/DDBJ whole genome shotgun (WGS) entry which is preliminary data.</text>
</comment>
<evidence type="ECO:0000313" key="2">
    <source>
        <dbReference type="Proteomes" id="UP001558613"/>
    </source>
</evidence>
<sequence>MWSGRVEEAQNKRLKRADEWKVSPLGNTQNVEKLYYNFSSLICQRNICLLDDCPWFHSVTVTSGFTVTAQTSTIETDSKDEQGNAE</sequence>